<dbReference type="EMBL" id="RBED01000069">
    <property type="protein sequence ID" value="RNL58344.1"/>
    <property type="molecule type" value="Genomic_DNA"/>
</dbReference>
<feature type="region of interest" description="Disordered" evidence="1">
    <location>
        <begin position="96"/>
        <end position="122"/>
    </location>
</feature>
<evidence type="ECO:0000256" key="1">
    <source>
        <dbReference type="SAM" id="MobiDB-lite"/>
    </source>
</evidence>
<feature type="compositionally biased region" description="Basic and acidic residues" evidence="1">
    <location>
        <begin position="113"/>
        <end position="122"/>
    </location>
</feature>
<keyword evidence="3" id="KW-1185">Reference proteome</keyword>
<dbReference type="RefSeq" id="WP_123254184.1">
    <property type="nucleotide sequence ID" value="NZ_RBED01000069.1"/>
</dbReference>
<gene>
    <name evidence="2" type="ORF">D7003_03980</name>
</gene>
<dbReference type="AlphaFoldDB" id="A0A3N0C5Y0"/>
<protein>
    <submittedName>
        <fullName evidence="2">Uncharacterized protein</fullName>
    </submittedName>
</protein>
<dbReference type="Proteomes" id="UP000273807">
    <property type="component" value="Unassembled WGS sequence"/>
</dbReference>
<proteinExistence type="predicted"/>
<sequence>MPESAIVDHESRQHVRSALATGDGIVREGADWTDFEEWFDRRFPELCKLFHGLYGVREDWLAQLTALVVQAARSWSERPAELKSLDAERATNPDWFQSDEMLCGEAQHSGGNRLDKLRSEPR</sequence>
<evidence type="ECO:0000313" key="2">
    <source>
        <dbReference type="EMBL" id="RNL58344.1"/>
    </source>
</evidence>
<dbReference type="OrthoDB" id="9043248at2"/>
<reference evidence="2 3" key="1">
    <citation type="submission" date="2018-10" db="EMBL/GenBank/DDBJ databases">
        <title>Genome sequencing of Arthrobacter oryzae TNB02.</title>
        <authorList>
            <person name="Cho Y.-J."/>
            <person name="Cho A."/>
            <person name="Kim O.-S."/>
        </authorList>
    </citation>
    <scope>NUCLEOTIDE SEQUENCE [LARGE SCALE GENOMIC DNA]</scope>
    <source>
        <strain evidence="2 3">TNB02</strain>
    </source>
</reference>
<comment type="caution">
    <text evidence="2">The sequence shown here is derived from an EMBL/GenBank/DDBJ whole genome shotgun (WGS) entry which is preliminary data.</text>
</comment>
<accession>A0A3N0C5Y0</accession>
<dbReference type="Gene3D" id="1.10.1740.10">
    <property type="match status" value="1"/>
</dbReference>
<organism evidence="2 3">
    <name type="scientific">Arthrobacter oryzae</name>
    <dbReference type="NCBI Taxonomy" id="409290"/>
    <lineage>
        <taxon>Bacteria</taxon>
        <taxon>Bacillati</taxon>
        <taxon>Actinomycetota</taxon>
        <taxon>Actinomycetes</taxon>
        <taxon>Micrococcales</taxon>
        <taxon>Micrococcaceae</taxon>
        <taxon>Arthrobacter</taxon>
    </lineage>
</organism>
<evidence type="ECO:0000313" key="3">
    <source>
        <dbReference type="Proteomes" id="UP000273807"/>
    </source>
</evidence>
<name>A0A3N0C5Y0_9MICC</name>